<feature type="compositionally biased region" description="Low complexity" evidence="1">
    <location>
        <begin position="81"/>
        <end position="95"/>
    </location>
</feature>
<sequence>MSVPDDQPHTRTRYPTGEQPPEPAARRPLRTLAAVLVVVVVLVGAVAVLNRTSGSPTGTPAGSGTSGDGAGSGSGTGDGTGKSTAATGTTPVTTTQNGIAVGFPHTGEGAQSAAVNYAVALGSAEMYSTATRKTIVTTVADPSAASRLLGRFDPSYTALGKRLGLDDGKARSGLVFISRTVPVGTKADGYSADRATVEVWTTGLIGLSGQSSTAPVTEYWQTSTIQLHWTSNDWKVVDVSTKDGPTPVSGSQVASSAQDIAGAVTQFGGFRYAR</sequence>
<evidence type="ECO:0000256" key="1">
    <source>
        <dbReference type="SAM" id="MobiDB-lite"/>
    </source>
</evidence>
<feature type="transmembrane region" description="Helical" evidence="2">
    <location>
        <begin position="29"/>
        <end position="49"/>
    </location>
</feature>
<evidence type="ECO:0000313" key="4">
    <source>
        <dbReference type="Proteomes" id="UP001592582"/>
    </source>
</evidence>
<dbReference type="RefSeq" id="WP_380505382.1">
    <property type="nucleotide sequence ID" value="NZ_JBHEZX010000003.1"/>
</dbReference>
<keyword evidence="2" id="KW-0472">Membrane</keyword>
<accession>A0ABV6V729</accession>
<gene>
    <name evidence="3" type="ORF">ACEZDG_09560</name>
</gene>
<dbReference type="EMBL" id="JBHEZX010000003">
    <property type="protein sequence ID" value="MFC1409530.1"/>
    <property type="molecule type" value="Genomic_DNA"/>
</dbReference>
<keyword evidence="2" id="KW-0812">Transmembrane</keyword>
<evidence type="ECO:0000256" key="2">
    <source>
        <dbReference type="SAM" id="Phobius"/>
    </source>
</evidence>
<feature type="compositionally biased region" description="Low complexity" evidence="1">
    <location>
        <begin position="51"/>
        <end position="63"/>
    </location>
</feature>
<feature type="region of interest" description="Disordered" evidence="1">
    <location>
        <begin position="1"/>
        <end position="24"/>
    </location>
</feature>
<feature type="compositionally biased region" description="Gly residues" evidence="1">
    <location>
        <begin position="64"/>
        <end position="80"/>
    </location>
</feature>
<proteinExistence type="predicted"/>
<reference evidence="3 4" key="1">
    <citation type="submission" date="2024-09" db="EMBL/GenBank/DDBJ databases">
        <authorList>
            <person name="Lee S.D."/>
        </authorList>
    </citation>
    <scope>NUCLEOTIDE SEQUENCE [LARGE SCALE GENOMIC DNA]</scope>
    <source>
        <strain evidence="3 4">N1-1</strain>
    </source>
</reference>
<feature type="region of interest" description="Disordered" evidence="1">
    <location>
        <begin position="51"/>
        <end position="103"/>
    </location>
</feature>
<dbReference type="Proteomes" id="UP001592582">
    <property type="component" value="Unassembled WGS sequence"/>
</dbReference>
<organism evidence="3 4">
    <name type="scientific">Streptacidiphilus alkalitolerans</name>
    <dbReference type="NCBI Taxonomy" id="3342712"/>
    <lineage>
        <taxon>Bacteria</taxon>
        <taxon>Bacillati</taxon>
        <taxon>Actinomycetota</taxon>
        <taxon>Actinomycetes</taxon>
        <taxon>Kitasatosporales</taxon>
        <taxon>Streptomycetaceae</taxon>
        <taxon>Streptacidiphilus</taxon>
    </lineage>
</organism>
<protein>
    <recommendedName>
        <fullName evidence="5">Integral membrane protein</fullName>
    </recommendedName>
</protein>
<keyword evidence="4" id="KW-1185">Reference proteome</keyword>
<evidence type="ECO:0008006" key="5">
    <source>
        <dbReference type="Google" id="ProtNLM"/>
    </source>
</evidence>
<evidence type="ECO:0000313" key="3">
    <source>
        <dbReference type="EMBL" id="MFC1409530.1"/>
    </source>
</evidence>
<name>A0ABV6V729_9ACTN</name>
<comment type="caution">
    <text evidence="3">The sequence shown here is derived from an EMBL/GenBank/DDBJ whole genome shotgun (WGS) entry which is preliminary data.</text>
</comment>
<keyword evidence="2" id="KW-1133">Transmembrane helix</keyword>